<dbReference type="Gene3D" id="3.20.20.70">
    <property type="entry name" value="Aldolase class I"/>
    <property type="match status" value="1"/>
</dbReference>
<comment type="similarity">
    <text evidence="4">Belongs to the NanE family.</text>
</comment>
<reference evidence="8 9" key="1">
    <citation type="submission" date="2024-08" db="EMBL/GenBank/DDBJ databases">
        <title>Genome mining of Saccharopolyspora cebuensis PGLac3 from Nigerian medicinal plant.</title>
        <authorList>
            <person name="Ezeobiora C.E."/>
            <person name="Igbokwe N.H."/>
            <person name="Amin D.H."/>
            <person name="Mendie U.E."/>
        </authorList>
    </citation>
    <scope>NUCLEOTIDE SEQUENCE [LARGE SCALE GENOMIC DNA]</scope>
    <source>
        <strain evidence="8 9">PGLac3</strain>
    </source>
</reference>
<keyword evidence="9" id="KW-1185">Reference proteome</keyword>
<evidence type="ECO:0000256" key="6">
    <source>
        <dbReference type="ARBA" id="ARBA00023235"/>
    </source>
</evidence>
<comment type="caution">
    <text evidence="8">The sequence shown here is derived from an EMBL/GenBank/DDBJ whole genome shotgun (WGS) entry which is preliminary data.</text>
</comment>
<gene>
    <name evidence="8" type="ORF">AB8O55_07775</name>
</gene>
<evidence type="ECO:0000256" key="4">
    <source>
        <dbReference type="ARBA" id="ARBA00007439"/>
    </source>
</evidence>
<comment type="pathway">
    <text evidence="3">Amino-sugar metabolism; N-acetylneuraminate degradation; D-fructose 6-phosphate from N-acetylneuraminate: step 3/5.</text>
</comment>
<evidence type="ECO:0000313" key="8">
    <source>
        <dbReference type="EMBL" id="MEY8039293.1"/>
    </source>
</evidence>
<evidence type="ECO:0000256" key="7">
    <source>
        <dbReference type="ARBA" id="ARBA00023277"/>
    </source>
</evidence>
<dbReference type="InterPro" id="IPR011060">
    <property type="entry name" value="RibuloseP-bd_barrel"/>
</dbReference>
<dbReference type="InterPro" id="IPR007260">
    <property type="entry name" value="NanE"/>
</dbReference>
<dbReference type="NCBIfam" id="NF002231">
    <property type="entry name" value="PRK01130.1"/>
    <property type="match status" value="1"/>
</dbReference>
<dbReference type="PANTHER" id="PTHR36204:SF1">
    <property type="entry name" value="N-ACETYLMANNOSAMINE-6-PHOSPHATE 2-EPIMERASE-RELATED"/>
    <property type="match status" value="1"/>
</dbReference>
<evidence type="ECO:0000256" key="5">
    <source>
        <dbReference type="ARBA" id="ARBA00013180"/>
    </source>
</evidence>
<evidence type="ECO:0000256" key="2">
    <source>
        <dbReference type="ARBA" id="ARBA00002147"/>
    </source>
</evidence>
<evidence type="ECO:0000256" key="1">
    <source>
        <dbReference type="ARBA" id="ARBA00000056"/>
    </source>
</evidence>
<evidence type="ECO:0000313" key="9">
    <source>
        <dbReference type="Proteomes" id="UP001564626"/>
    </source>
</evidence>
<dbReference type="GO" id="GO:0047465">
    <property type="term" value="F:N-acylglucosamine-6-phosphate 2-epimerase activity"/>
    <property type="evidence" value="ECO:0007669"/>
    <property type="project" value="UniProtKB-EC"/>
</dbReference>
<dbReference type="EMBL" id="JBGEHV010000010">
    <property type="protein sequence ID" value="MEY8039293.1"/>
    <property type="molecule type" value="Genomic_DNA"/>
</dbReference>
<protein>
    <recommendedName>
        <fullName evidence="5">N-acylglucosamine-6-phosphate 2-epimerase</fullName>
        <ecNumber evidence="5">5.1.3.9</ecNumber>
    </recommendedName>
</protein>
<keyword evidence="7" id="KW-0119">Carbohydrate metabolism</keyword>
<keyword evidence="6 8" id="KW-0413">Isomerase</keyword>
<comment type="catalytic activity">
    <reaction evidence="1">
        <text>an N-acyl-D-glucosamine 6-phosphate = an N-acyl-D-mannosamine 6-phosphate</text>
        <dbReference type="Rhea" id="RHEA:23932"/>
        <dbReference type="ChEBI" id="CHEBI:57599"/>
        <dbReference type="ChEBI" id="CHEBI:57666"/>
        <dbReference type="EC" id="5.1.3.9"/>
    </reaction>
</comment>
<dbReference type="SUPFAM" id="SSF51366">
    <property type="entry name" value="Ribulose-phoshate binding barrel"/>
    <property type="match status" value="1"/>
</dbReference>
<name>A0ABV4CFN0_9PSEU</name>
<accession>A0ABV4CFN0</accession>
<dbReference type="EC" id="5.1.3.9" evidence="5"/>
<sequence>MKLSALLSAITGRLIVSCQASEGHALRHTGTLARVARAAADGRAAAIRCGGVGGVADVTAVAEAVDVPVIGLTKSGREGVFITPTVEAARSVAATPAAVVALDGTARPRPDGSALRDGIAAVHELGKLAMADVSTAAEGIAAADAGADLVATTLSGYTPNSRRTEGPDLALVGELAAALPEVPIVAEGRYHAPEQAAEAIRAGAASVVVGTAITDPTWITRSFAEAVTTAGGEHVGR</sequence>
<proteinExistence type="inferred from homology"/>
<dbReference type="RefSeq" id="WP_345358121.1">
    <property type="nucleotide sequence ID" value="NZ_BAABII010000003.1"/>
</dbReference>
<dbReference type="Proteomes" id="UP001564626">
    <property type="component" value="Unassembled WGS sequence"/>
</dbReference>
<evidence type="ECO:0000256" key="3">
    <source>
        <dbReference type="ARBA" id="ARBA00005081"/>
    </source>
</evidence>
<organism evidence="8 9">
    <name type="scientific">Saccharopolyspora cebuensis</name>
    <dbReference type="NCBI Taxonomy" id="418759"/>
    <lineage>
        <taxon>Bacteria</taxon>
        <taxon>Bacillati</taxon>
        <taxon>Actinomycetota</taxon>
        <taxon>Actinomycetes</taxon>
        <taxon>Pseudonocardiales</taxon>
        <taxon>Pseudonocardiaceae</taxon>
        <taxon>Saccharopolyspora</taxon>
    </lineage>
</organism>
<dbReference type="InterPro" id="IPR013785">
    <property type="entry name" value="Aldolase_TIM"/>
</dbReference>
<comment type="function">
    <text evidence="2">Converts N-acetylmannosamine-6-phosphate (ManNAc-6-P) to N-acetylglucosamine-6-phosphate (GlcNAc-6-P).</text>
</comment>
<dbReference type="PANTHER" id="PTHR36204">
    <property type="entry name" value="N-ACETYLMANNOSAMINE-6-PHOSPHATE 2-EPIMERASE-RELATED"/>
    <property type="match status" value="1"/>
</dbReference>
<dbReference type="Pfam" id="PF04131">
    <property type="entry name" value="NanE"/>
    <property type="match status" value="1"/>
</dbReference>